<proteinExistence type="predicted"/>
<protein>
    <submittedName>
        <fullName evidence="1">Uncharacterized protein</fullName>
    </submittedName>
</protein>
<comment type="caution">
    <text evidence="1">The sequence shown here is derived from an EMBL/GenBank/DDBJ whole genome shotgun (WGS) entry which is preliminary data.</text>
</comment>
<dbReference type="EMBL" id="JANHOG010002547">
    <property type="protein sequence ID" value="KAJ3522299.1"/>
    <property type="molecule type" value="Genomic_DNA"/>
</dbReference>
<evidence type="ECO:0000313" key="1">
    <source>
        <dbReference type="EMBL" id="KAJ3522299.1"/>
    </source>
</evidence>
<dbReference type="Proteomes" id="UP001148662">
    <property type="component" value="Unassembled WGS sequence"/>
</dbReference>
<gene>
    <name evidence="1" type="ORF">NM688_g8893</name>
</gene>
<sequence>MSTLASPNSRMSLSFLVHHGRSIPAPAEGLPAGQDVADSIDVTDASAPLDNQTTPEQHDTGASLSSPWSNESTSNERAVNEVASTEVASPQIISSTAASVEVASPQVSSPTRSLDPPLSSGQRRSPRVGKHEPQYDSEEDYDDIEFRDDSSDYQPEVKKKRPTRTRKPRARAPKRKARDRKPKTVEKAVQTDGTDTAALITTGAHAAFVVVPSANSGSSEHASGSAEGSRKRRRVA</sequence>
<organism evidence="1 2">
    <name type="scientific">Phlebia brevispora</name>
    <dbReference type="NCBI Taxonomy" id="194682"/>
    <lineage>
        <taxon>Eukaryota</taxon>
        <taxon>Fungi</taxon>
        <taxon>Dikarya</taxon>
        <taxon>Basidiomycota</taxon>
        <taxon>Agaricomycotina</taxon>
        <taxon>Agaricomycetes</taxon>
        <taxon>Polyporales</taxon>
        <taxon>Meruliaceae</taxon>
        <taxon>Phlebia</taxon>
    </lineage>
</organism>
<accession>A0ACC1RLR8</accession>
<name>A0ACC1RLR8_9APHY</name>
<reference evidence="1" key="1">
    <citation type="submission" date="2022-07" db="EMBL/GenBank/DDBJ databases">
        <title>Genome Sequence of Phlebia brevispora.</title>
        <authorList>
            <person name="Buettner E."/>
        </authorList>
    </citation>
    <scope>NUCLEOTIDE SEQUENCE</scope>
    <source>
        <strain evidence="1">MPL23</strain>
    </source>
</reference>
<evidence type="ECO:0000313" key="2">
    <source>
        <dbReference type="Proteomes" id="UP001148662"/>
    </source>
</evidence>
<keyword evidence="2" id="KW-1185">Reference proteome</keyword>